<feature type="transmembrane region" description="Helical" evidence="1">
    <location>
        <begin position="7"/>
        <end position="25"/>
    </location>
</feature>
<proteinExistence type="predicted"/>
<dbReference type="EMBL" id="VTEI01000003">
    <property type="protein sequence ID" value="TYS17754.1"/>
    <property type="molecule type" value="Genomic_DNA"/>
</dbReference>
<feature type="transmembrane region" description="Helical" evidence="1">
    <location>
        <begin position="205"/>
        <end position="225"/>
    </location>
</feature>
<accession>A0A5D4NWA0</accession>
<evidence type="ECO:0000256" key="1">
    <source>
        <dbReference type="SAM" id="Phobius"/>
    </source>
</evidence>
<dbReference type="AlphaFoldDB" id="A0A5D4NWA0"/>
<evidence type="ECO:0000313" key="2">
    <source>
        <dbReference type="EMBL" id="TYS17754.1"/>
    </source>
</evidence>
<gene>
    <name evidence="2" type="ORF">FZC78_07800</name>
</gene>
<protein>
    <submittedName>
        <fullName evidence="2">Uncharacterized protein</fullName>
    </submittedName>
</protein>
<keyword evidence="1" id="KW-1133">Transmembrane helix</keyword>
<evidence type="ECO:0000313" key="3">
    <source>
        <dbReference type="Proteomes" id="UP000322267"/>
    </source>
</evidence>
<keyword evidence="1" id="KW-0812">Transmembrane</keyword>
<feature type="transmembrane region" description="Helical" evidence="1">
    <location>
        <begin position="60"/>
        <end position="79"/>
    </location>
</feature>
<reference evidence="2 3" key="1">
    <citation type="submission" date="2019-08" db="EMBL/GenBank/DDBJ databases">
        <title>Bacillus genomes from the desert of Cuatro Cienegas, Coahuila.</title>
        <authorList>
            <person name="Olmedo-Alvarez G."/>
        </authorList>
    </citation>
    <scope>NUCLEOTIDE SEQUENCE [LARGE SCALE GENOMIC DNA]</scope>
    <source>
        <strain evidence="2 3">CH34_1T</strain>
    </source>
</reference>
<feature type="transmembrane region" description="Helical" evidence="1">
    <location>
        <begin position="156"/>
        <end position="175"/>
    </location>
</feature>
<comment type="caution">
    <text evidence="2">The sequence shown here is derived from an EMBL/GenBank/DDBJ whole genome shotgun (WGS) entry which is preliminary data.</text>
</comment>
<feature type="transmembrane region" description="Helical" evidence="1">
    <location>
        <begin position="91"/>
        <end position="110"/>
    </location>
</feature>
<dbReference type="RefSeq" id="WP_148939093.1">
    <property type="nucleotide sequence ID" value="NZ_VTEI01000003.1"/>
</dbReference>
<feature type="transmembrane region" description="Helical" evidence="1">
    <location>
        <begin position="182"/>
        <end position="199"/>
    </location>
</feature>
<name>A0A5D4NWA0_9BACI</name>
<feature type="transmembrane region" description="Helical" evidence="1">
    <location>
        <begin position="31"/>
        <end position="48"/>
    </location>
</feature>
<feature type="transmembrane region" description="Helical" evidence="1">
    <location>
        <begin position="117"/>
        <end position="136"/>
    </location>
</feature>
<dbReference type="Proteomes" id="UP000322267">
    <property type="component" value="Unassembled WGS sequence"/>
</dbReference>
<sequence>MMRRGIYGINILLAFLFPLCGFLGYMEIDKGIYVAVFILTILFLASLADNEPNMVKSFIAYTLFAAIFFAGIDESGIVYETYTQYSTLSQYLAFSLILGMLASMLVLRGIGIAGAILAYFGTLLFGAITNQGMDLASYLEDIAYNYAQIGMFGWDYTFPVLISMLLFALWGYTGIPGKKPNMAVFACAIILLLILRSLLNGGMVLNMEAVSSVVFVAVLLGFLIWSYKYMKANENASLEMDADEYREWKEREKYENRVWEAERGLQDVREYKFSSESEIYDAEQEVQQKEWDLQDFKNSKEERVRKRKQQEWDEWL</sequence>
<keyword evidence="1" id="KW-0472">Membrane</keyword>
<organism evidence="2 3">
    <name type="scientific">Rossellomorea vietnamensis</name>
    <dbReference type="NCBI Taxonomy" id="218284"/>
    <lineage>
        <taxon>Bacteria</taxon>
        <taxon>Bacillati</taxon>
        <taxon>Bacillota</taxon>
        <taxon>Bacilli</taxon>
        <taxon>Bacillales</taxon>
        <taxon>Bacillaceae</taxon>
        <taxon>Rossellomorea</taxon>
    </lineage>
</organism>